<comment type="catalytic activity">
    <reaction evidence="1 8">
        <text>a myo-inositol phosphate + H2O = myo-inositol + phosphate</text>
        <dbReference type="Rhea" id="RHEA:24056"/>
        <dbReference type="ChEBI" id="CHEBI:15377"/>
        <dbReference type="ChEBI" id="CHEBI:17268"/>
        <dbReference type="ChEBI" id="CHEBI:43474"/>
        <dbReference type="ChEBI" id="CHEBI:84139"/>
        <dbReference type="EC" id="3.1.3.25"/>
    </reaction>
</comment>
<comment type="cofactor">
    <cofactor evidence="2 7 8">
        <name>Mg(2+)</name>
        <dbReference type="ChEBI" id="CHEBI:18420"/>
    </cofactor>
</comment>
<dbReference type="OrthoDB" id="9772456at2"/>
<dbReference type="CDD" id="cd01639">
    <property type="entry name" value="IMPase"/>
    <property type="match status" value="1"/>
</dbReference>
<dbReference type="PANTHER" id="PTHR20854:SF4">
    <property type="entry name" value="INOSITOL-1-MONOPHOSPHATASE-RELATED"/>
    <property type="match status" value="1"/>
</dbReference>
<dbReference type="Proteomes" id="UP000001918">
    <property type="component" value="Chromosome"/>
</dbReference>
<evidence type="ECO:0000313" key="9">
    <source>
        <dbReference type="EMBL" id="ACY96481.1"/>
    </source>
</evidence>
<keyword evidence="10" id="KW-1185">Reference proteome</keyword>
<evidence type="ECO:0000256" key="1">
    <source>
        <dbReference type="ARBA" id="ARBA00001033"/>
    </source>
</evidence>
<dbReference type="SUPFAM" id="SSF56655">
    <property type="entry name" value="Carbohydrate phosphatase"/>
    <property type="match status" value="1"/>
</dbReference>
<feature type="binding site" evidence="7">
    <location>
        <position position="215"/>
    </location>
    <ligand>
        <name>Mg(2+)</name>
        <dbReference type="ChEBI" id="CHEBI:18420"/>
        <label>1</label>
        <note>catalytic</note>
    </ligand>
</feature>
<dbReference type="GO" id="GO:0008934">
    <property type="term" value="F:inositol monophosphate 1-phosphatase activity"/>
    <property type="evidence" value="ECO:0007669"/>
    <property type="project" value="InterPro"/>
</dbReference>
<dbReference type="KEGG" id="tcu:Tcur_0892"/>
<dbReference type="InterPro" id="IPR020550">
    <property type="entry name" value="Inositol_monophosphatase_CS"/>
</dbReference>
<proteinExistence type="inferred from homology"/>
<name>D1A6K6_THECD</name>
<dbReference type="PROSITE" id="PS00630">
    <property type="entry name" value="IMP_2"/>
    <property type="match status" value="1"/>
</dbReference>
<dbReference type="PROSITE" id="PS00629">
    <property type="entry name" value="IMP_1"/>
    <property type="match status" value="1"/>
</dbReference>
<dbReference type="Gene3D" id="3.40.190.80">
    <property type="match status" value="1"/>
</dbReference>
<dbReference type="GO" id="GO:0046872">
    <property type="term" value="F:metal ion binding"/>
    <property type="evidence" value="ECO:0007669"/>
    <property type="project" value="UniProtKB-KW"/>
</dbReference>
<keyword evidence="6 7" id="KW-0460">Magnesium</keyword>
<dbReference type="HOGENOM" id="CLU_044118_0_2_11"/>
<dbReference type="GO" id="GO:0046854">
    <property type="term" value="P:phosphatidylinositol phosphate biosynthetic process"/>
    <property type="evidence" value="ECO:0007669"/>
    <property type="project" value="InterPro"/>
</dbReference>
<dbReference type="Pfam" id="PF00459">
    <property type="entry name" value="Inositol_P"/>
    <property type="match status" value="1"/>
</dbReference>
<dbReference type="Gene3D" id="3.30.540.10">
    <property type="entry name" value="Fructose-1,6-Bisphosphatase, subunit A, domain 1"/>
    <property type="match status" value="1"/>
</dbReference>
<feature type="binding site" evidence="7">
    <location>
        <position position="69"/>
    </location>
    <ligand>
        <name>Mg(2+)</name>
        <dbReference type="ChEBI" id="CHEBI:18420"/>
        <label>1</label>
        <note>catalytic</note>
    </ligand>
</feature>
<comment type="similarity">
    <text evidence="3 8">Belongs to the inositol monophosphatase superfamily.</text>
</comment>
<dbReference type="GO" id="GO:0007165">
    <property type="term" value="P:signal transduction"/>
    <property type="evidence" value="ECO:0007669"/>
    <property type="project" value="TreeGrafter"/>
</dbReference>
<evidence type="ECO:0000256" key="2">
    <source>
        <dbReference type="ARBA" id="ARBA00001946"/>
    </source>
</evidence>
<evidence type="ECO:0000256" key="6">
    <source>
        <dbReference type="ARBA" id="ARBA00022842"/>
    </source>
</evidence>
<keyword evidence="5 8" id="KW-0378">Hydrolase</keyword>
<dbReference type="PRINTS" id="PR00377">
    <property type="entry name" value="IMPHPHTASES"/>
</dbReference>
<dbReference type="RefSeq" id="WP_012851265.1">
    <property type="nucleotide sequence ID" value="NC_013510.1"/>
</dbReference>
<dbReference type="EC" id="3.1.3.25" evidence="8"/>
<feature type="binding site" evidence="7">
    <location>
        <position position="84"/>
    </location>
    <ligand>
        <name>Mg(2+)</name>
        <dbReference type="ChEBI" id="CHEBI:18420"/>
        <label>1</label>
        <note>catalytic</note>
    </ligand>
</feature>
<keyword evidence="4 7" id="KW-0479">Metal-binding</keyword>
<evidence type="ECO:0000256" key="3">
    <source>
        <dbReference type="ARBA" id="ARBA00009759"/>
    </source>
</evidence>
<reference evidence="9 10" key="1">
    <citation type="journal article" date="2011" name="Stand. Genomic Sci.">
        <title>Complete genome sequence of Thermomonospora curvata type strain (B9).</title>
        <authorList>
            <person name="Chertkov O."/>
            <person name="Sikorski J."/>
            <person name="Nolan M."/>
            <person name="Lapidus A."/>
            <person name="Lucas S."/>
            <person name="Del Rio T.G."/>
            <person name="Tice H."/>
            <person name="Cheng J.F."/>
            <person name="Goodwin L."/>
            <person name="Pitluck S."/>
            <person name="Liolios K."/>
            <person name="Ivanova N."/>
            <person name="Mavromatis K."/>
            <person name="Mikhailova N."/>
            <person name="Ovchinnikova G."/>
            <person name="Pati A."/>
            <person name="Chen A."/>
            <person name="Palaniappan K."/>
            <person name="Djao O.D."/>
            <person name="Land M."/>
            <person name="Hauser L."/>
            <person name="Chang Y.J."/>
            <person name="Jeffries C.D."/>
            <person name="Brettin T."/>
            <person name="Han C."/>
            <person name="Detter J.C."/>
            <person name="Rohde M."/>
            <person name="Goker M."/>
            <person name="Woyke T."/>
            <person name="Bristow J."/>
            <person name="Eisen J.A."/>
            <person name="Markowitz V."/>
            <person name="Hugenholtz P."/>
            <person name="Klenk H.P."/>
            <person name="Kyrpides N.C."/>
        </authorList>
    </citation>
    <scope>NUCLEOTIDE SEQUENCE [LARGE SCALE GENOMIC DNA]</scope>
    <source>
        <strain evidence="10">ATCC 19995 / DSM 43183 / JCM 3096 / KCTC 9072 / NBRC 15933 / NCIMB 10081 / Henssen B9</strain>
    </source>
</reference>
<gene>
    <name evidence="9" type="ordered locus">Tcur_0892</name>
</gene>
<dbReference type="eggNOG" id="COG0483">
    <property type="taxonomic scope" value="Bacteria"/>
</dbReference>
<dbReference type="InterPro" id="IPR000760">
    <property type="entry name" value="Inositol_monophosphatase-like"/>
</dbReference>
<dbReference type="STRING" id="471852.Tcur_0892"/>
<organism evidence="9 10">
    <name type="scientific">Thermomonospora curvata (strain ATCC 19995 / DSM 43183 / JCM 3096 / KCTC 9072 / NBRC 15933 / NCIMB 10081 / Henssen B9)</name>
    <dbReference type="NCBI Taxonomy" id="471852"/>
    <lineage>
        <taxon>Bacteria</taxon>
        <taxon>Bacillati</taxon>
        <taxon>Actinomycetota</taxon>
        <taxon>Actinomycetes</taxon>
        <taxon>Streptosporangiales</taxon>
        <taxon>Thermomonosporaceae</taxon>
        <taxon>Thermomonospora</taxon>
    </lineage>
</organism>
<dbReference type="AlphaFoldDB" id="D1A6K6"/>
<evidence type="ECO:0000256" key="8">
    <source>
        <dbReference type="RuleBase" id="RU364068"/>
    </source>
</evidence>
<feature type="binding site" evidence="7">
    <location>
        <position position="87"/>
    </location>
    <ligand>
        <name>Mg(2+)</name>
        <dbReference type="ChEBI" id="CHEBI:18420"/>
        <label>1</label>
        <note>catalytic</note>
    </ligand>
</feature>
<dbReference type="EMBL" id="CP001738">
    <property type="protein sequence ID" value="ACY96481.1"/>
    <property type="molecule type" value="Genomic_DNA"/>
</dbReference>
<accession>D1A6K6</accession>
<dbReference type="PANTHER" id="PTHR20854">
    <property type="entry name" value="INOSITOL MONOPHOSPHATASE"/>
    <property type="match status" value="1"/>
</dbReference>
<dbReference type="InterPro" id="IPR033942">
    <property type="entry name" value="IMPase"/>
</dbReference>
<evidence type="ECO:0000256" key="7">
    <source>
        <dbReference type="PIRSR" id="PIRSR600760-2"/>
    </source>
</evidence>
<sequence>MTSTPAPASLLPTALEAVALASDLMRTRVPGLLTAKGDRDMASEVDYAIERAVRDHLRTQTPDIAFLGEEEGKRGTGDLMWVLDPVDGTANYVRNLPLCGISLALLHQGRPIVGVIDLPFLGTRYHAAHGIGAYQADRRLQVSMTTDLKDAIVALGDYAVGEGAETENRLRLALTERLAARVQRIRMLGSAALDLAWVADGKLDAAIMLSNKPWDTAAGVLIAREAGAAVIDTDGTDHTLTSTATIATTPNLTDQVTTLIQESREHILHELK</sequence>
<dbReference type="InterPro" id="IPR020583">
    <property type="entry name" value="Inositol_monoP_metal-BS"/>
</dbReference>
<evidence type="ECO:0000256" key="5">
    <source>
        <dbReference type="ARBA" id="ARBA00022801"/>
    </source>
</evidence>
<evidence type="ECO:0000313" key="10">
    <source>
        <dbReference type="Proteomes" id="UP000001918"/>
    </source>
</evidence>
<dbReference type="GO" id="GO:0006020">
    <property type="term" value="P:inositol metabolic process"/>
    <property type="evidence" value="ECO:0007669"/>
    <property type="project" value="TreeGrafter"/>
</dbReference>
<protein>
    <recommendedName>
        <fullName evidence="8">Inositol-1-monophosphatase</fullName>
        <ecNumber evidence="8">3.1.3.25</ecNumber>
    </recommendedName>
</protein>
<evidence type="ECO:0000256" key="4">
    <source>
        <dbReference type="ARBA" id="ARBA00022723"/>
    </source>
</evidence>